<comment type="subcellular location">
    <subcellularLocation>
        <location evidence="2">Cell membrane</location>
        <topology evidence="2">Multi-pass membrane protein</topology>
    </subcellularLocation>
</comment>
<feature type="transmembrane region" description="Helical" evidence="13">
    <location>
        <begin position="21"/>
        <end position="48"/>
    </location>
</feature>
<sequence>MIKNKYWKRALQIAWPSVLESFFIALAGLIDTFMVSSIGSNAVAAIGLTTQPKFIALSFFIAISVSVSALVARRRGEEDKKMANQTMVTAMIVALLLCILISSIFVIFTPQILKLSGSSPDTHDLGVSYFRIIMGGLIFNVISMTINAGQRGSGNTQIAFTTNLVSSLVNIFFNYLLINGNLGFPKLGVAGAGLATVLGTIVAAIMSFSSLFRKSSYMSYKLIKKYTLGFSNFIFKEILALGSNIFVENIAARIGFLVTAITAAKLGTDQFAAHNVGMNLLSLSFSFGDGMQVAAVALTGKALGARKKDEAIKYGKTCQEIGLSISIIISIILVLFRKNIFRMFFDDENIIAMGSIITFYLTFIVIFQISQIIFGGALRAAGDVKYTLAVSLISITFIRSAATLFFVHVLNLGIQGIWMGIMADQISRFVGLWTRFRKGDWVNLEI</sequence>
<dbReference type="GO" id="GO:0015297">
    <property type="term" value="F:antiporter activity"/>
    <property type="evidence" value="ECO:0007669"/>
    <property type="project" value="UniProtKB-KW"/>
</dbReference>
<evidence type="ECO:0000256" key="9">
    <source>
        <dbReference type="ARBA" id="ARBA00022989"/>
    </source>
</evidence>
<comment type="caution">
    <text evidence="14">The sequence shown here is derived from an EMBL/GenBank/DDBJ whole genome shotgun (WGS) entry which is preliminary data.</text>
</comment>
<keyword evidence="7" id="KW-1003">Cell membrane</keyword>
<keyword evidence="10" id="KW-0406">Ion transport</keyword>
<feature type="transmembrane region" description="Helical" evidence="13">
    <location>
        <begin position="128"/>
        <end position="146"/>
    </location>
</feature>
<dbReference type="NCBIfam" id="TIGR00797">
    <property type="entry name" value="matE"/>
    <property type="match status" value="1"/>
</dbReference>
<feature type="transmembrane region" description="Helical" evidence="13">
    <location>
        <begin position="190"/>
        <end position="212"/>
    </location>
</feature>
<feature type="transmembrane region" description="Helical" evidence="13">
    <location>
        <begin position="321"/>
        <end position="338"/>
    </location>
</feature>
<dbReference type="InterPro" id="IPR050222">
    <property type="entry name" value="MATE_MdtK"/>
</dbReference>
<dbReference type="Pfam" id="PF01554">
    <property type="entry name" value="MatE"/>
    <property type="match status" value="2"/>
</dbReference>
<evidence type="ECO:0000256" key="5">
    <source>
        <dbReference type="ARBA" id="ARBA00022448"/>
    </source>
</evidence>
<name>A0A2N6UIK9_9FIRM</name>
<dbReference type="PANTHER" id="PTHR43298:SF2">
    <property type="entry name" value="FMN_FAD EXPORTER YEEO-RELATED"/>
    <property type="match status" value="1"/>
</dbReference>
<dbReference type="GeneID" id="84578641"/>
<comment type="similarity">
    <text evidence="3">Belongs to the multi antimicrobial extrusion (MATE) (TC 2.A.66.1) family.</text>
</comment>
<dbReference type="Proteomes" id="UP000235658">
    <property type="component" value="Unassembled WGS sequence"/>
</dbReference>
<evidence type="ECO:0000256" key="6">
    <source>
        <dbReference type="ARBA" id="ARBA00022449"/>
    </source>
</evidence>
<evidence type="ECO:0000256" key="7">
    <source>
        <dbReference type="ARBA" id="ARBA00022475"/>
    </source>
</evidence>
<organism evidence="14 15">
    <name type="scientific">Anaerococcus hydrogenalis</name>
    <dbReference type="NCBI Taxonomy" id="33029"/>
    <lineage>
        <taxon>Bacteria</taxon>
        <taxon>Bacillati</taxon>
        <taxon>Bacillota</taxon>
        <taxon>Tissierellia</taxon>
        <taxon>Tissierellales</taxon>
        <taxon>Peptoniphilaceae</taxon>
        <taxon>Anaerococcus</taxon>
    </lineage>
</organism>
<dbReference type="PIRSF" id="PIRSF006603">
    <property type="entry name" value="DinF"/>
    <property type="match status" value="1"/>
</dbReference>
<feature type="transmembrane region" description="Helical" evidence="13">
    <location>
        <begin position="350"/>
        <end position="374"/>
    </location>
</feature>
<feature type="transmembrane region" description="Helical" evidence="13">
    <location>
        <begin position="158"/>
        <end position="178"/>
    </location>
</feature>
<keyword evidence="11 13" id="KW-0472">Membrane</keyword>
<dbReference type="AlphaFoldDB" id="A0A2N6UIK9"/>
<evidence type="ECO:0000256" key="11">
    <source>
        <dbReference type="ARBA" id="ARBA00023136"/>
    </source>
</evidence>
<proteinExistence type="inferred from homology"/>
<reference evidence="14 15" key="1">
    <citation type="submission" date="2017-09" db="EMBL/GenBank/DDBJ databases">
        <title>Bacterial strain isolated from the female urinary microbiota.</title>
        <authorList>
            <person name="Thomas-White K."/>
            <person name="Kumar N."/>
            <person name="Forster S."/>
            <person name="Putonti C."/>
            <person name="Lawley T."/>
            <person name="Wolfe A.J."/>
        </authorList>
    </citation>
    <scope>NUCLEOTIDE SEQUENCE [LARGE SCALE GENOMIC DNA]</scope>
    <source>
        <strain evidence="14 15">UMB0204</strain>
    </source>
</reference>
<keyword evidence="5" id="KW-0813">Transport</keyword>
<feature type="transmembrane region" description="Helical" evidence="13">
    <location>
        <begin position="386"/>
        <end position="410"/>
    </location>
</feature>
<dbReference type="GO" id="GO:0042910">
    <property type="term" value="F:xenobiotic transmembrane transporter activity"/>
    <property type="evidence" value="ECO:0007669"/>
    <property type="project" value="InterPro"/>
</dbReference>
<keyword evidence="6" id="KW-0050">Antiport</keyword>
<evidence type="ECO:0000256" key="2">
    <source>
        <dbReference type="ARBA" id="ARBA00004651"/>
    </source>
</evidence>
<protein>
    <recommendedName>
        <fullName evidence="4">Probable multidrug resistance protein NorM</fullName>
    </recommendedName>
    <alternativeName>
        <fullName evidence="12">Multidrug-efflux transporter</fullName>
    </alternativeName>
</protein>
<evidence type="ECO:0000256" key="10">
    <source>
        <dbReference type="ARBA" id="ARBA00023065"/>
    </source>
</evidence>
<dbReference type="InterPro" id="IPR002528">
    <property type="entry name" value="MATE_fam"/>
</dbReference>
<keyword evidence="9 13" id="KW-1133">Transmembrane helix</keyword>
<feature type="transmembrane region" description="Helical" evidence="13">
    <location>
        <begin position="54"/>
        <end position="72"/>
    </location>
</feature>
<evidence type="ECO:0000256" key="3">
    <source>
        <dbReference type="ARBA" id="ARBA00010199"/>
    </source>
</evidence>
<evidence type="ECO:0000256" key="13">
    <source>
        <dbReference type="SAM" id="Phobius"/>
    </source>
</evidence>
<gene>
    <name evidence="14" type="ORF">CJ192_05535</name>
</gene>
<evidence type="ECO:0000256" key="1">
    <source>
        <dbReference type="ARBA" id="ARBA00003408"/>
    </source>
</evidence>
<feature type="transmembrane region" description="Helical" evidence="13">
    <location>
        <begin position="84"/>
        <end position="108"/>
    </location>
</feature>
<dbReference type="PANTHER" id="PTHR43298">
    <property type="entry name" value="MULTIDRUG RESISTANCE PROTEIN NORM-RELATED"/>
    <property type="match status" value="1"/>
</dbReference>
<evidence type="ECO:0000313" key="15">
    <source>
        <dbReference type="Proteomes" id="UP000235658"/>
    </source>
</evidence>
<evidence type="ECO:0000256" key="12">
    <source>
        <dbReference type="ARBA" id="ARBA00031636"/>
    </source>
</evidence>
<dbReference type="GO" id="GO:0006811">
    <property type="term" value="P:monoatomic ion transport"/>
    <property type="evidence" value="ECO:0007669"/>
    <property type="project" value="UniProtKB-KW"/>
</dbReference>
<keyword evidence="8 13" id="KW-0812">Transmembrane</keyword>
<dbReference type="CDD" id="cd13137">
    <property type="entry name" value="MATE_NorM_like"/>
    <property type="match status" value="1"/>
</dbReference>
<evidence type="ECO:0000313" key="14">
    <source>
        <dbReference type="EMBL" id="PMC81490.1"/>
    </source>
</evidence>
<dbReference type="RefSeq" id="WP_102198050.1">
    <property type="nucleotide sequence ID" value="NZ_JAHAHW010000001.1"/>
</dbReference>
<comment type="function">
    <text evidence="1">Multidrug efflux pump.</text>
</comment>
<evidence type="ECO:0000256" key="4">
    <source>
        <dbReference type="ARBA" id="ARBA00020268"/>
    </source>
</evidence>
<dbReference type="GO" id="GO:0005886">
    <property type="term" value="C:plasma membrane"/>
    <property type="evidence" value="ECO:0007669"/>
    <property type="project" value="UniProtKB-SubCell"/>
</dbReference>
<evidence type="ECO:0000256" key="8">
    <source>
        <dbReference type="ARBA" id="ARBA00022692"/>
    </source>
</evidence>
<dbReference type="EMBL" id="PNHP01000003">
    <property type="protein sequence ID" value="PMC81490.1"/>
    <property type="molecule type" value="Genomic_DNA"/>
</dbReference>
<dbReference type="InterPro" id="IPR048279">
    <property type="entry name" value="MdtK-like"/>
</dbReference>
<accession>A0A2N6UIK9</accession>